<evidence type="ECO:0000256" key="1">
    <source>
        <dbReference type="ARBA" id="ARBA00022481"/>
    </source>
</evidence>
<dbReference type="GO" id="GO:0015628">
    <property type="term" value="P:protein secretion by the type II secretion system"/>
    <property type="evidence" value="ECO:0007669"/>
    <property type="project" value="InterPro"/>
</dbReference>
<keyword evidence="2" id="KW-0812">Transmembrane</keyword>
<comment type="caution">
    <text evidence="3">The sequence shown here is derived from an EMBL/GenBank/DDBJ whole genome shotgun (WGS) entry which is preliminary data.</text>
</comment>
<dbReference type="Pfam" id="PF07963">
    <property type="entry name" value="N_methyl"/>
    <property type="match status" value="1"/>
</dbReference>
<keyword evidence="2" id="KW-0472">Membrane</keyword>
<dbReference type="EMBL" id="LCDG01000008">
    <property type="protein sequence ID" value="KKS47374.1"/>
    <property type="molecule type" value="Genomic_DNA"/>
</dbReference>
<dbReference type="GO" id="GO:0015627">
    <property type="term" value="C:type II protein secretion system complex"/>
    <property type="evidence" value="ECO:0007669"/>
    <property type="project" value="InterPro"/>
</dbReference>
<reference evidence="3 4" key="1">
    <citation type="journal article" date="2015" name="Nature">
        <title>rRNA introns, odd ribosomes, and small enigmatic genomes across a large radiation of phyla.</title>
        <authorList>
            <person name="Brown C.T."/>
            <person name="Hug L.A."/>
            <person name="Thomas B.C."/>
            <person name="Sharon I."/>
            <person name="Castelle C.J."/>
            <person name="Singh A."/>
            <person name="Wilkins M.J."/>
            <person name="Williams K.H."/>
            <person name="Banfield J.F."/>
        </authorList>
    </citation>
    <scope>NUCLEOTIDE SEQUENCE [LARGE SCALE GENOMIC DNA]</scope>
</reference>
<dbReference type="InterPro" id="IPR000983">
    <property type="entry name" value="Bac_GSPG_pilin"/>
</dbReference>
<dbReference type="STRING" id="1618756.UV12_C0008G0042"/>
<dbReference type="Gene3D" id="3.30.700.10">
    <property type="entry name" value="Glycoprotein, Type 4 Pilin"/>
    <property type="match status" value="1"/>
</dbReference>
<feature type="transmembrane region" description="Helical" evidence="2">
    <location>
        <begin position="12"/>
        <end position="33"/>
    </location>
</feature>
<dbReference type="NCBIfam" id="TIGR02532">
    <property type="entry name" value="IV_pilin_GFxxxE"/>
    <property type="match status" value="1"/>
</dbReference>
<dbReference type="SUPFAM" id="SSF54523">
    <property type="entry name" value="Pili subunits"/>
    <property type="match status" value="1"/>
</dbReference>
<evidence type="ECO:0000256" key="2">
    <source>
        <dbReference type="SAM" id="Phobius"/>
    </source>
</evidence>
<dbReference type="PANTHER" id="PTHR30093">
    <property type="entry name" value="GENERAL SECRETION PATHWAY PROTEIN G"/>
    <property type="match status" value="1"/>
</dbReference>
<keyword evidence="2" id="KW-1133">Transmembrane helix</keyword>
<dbReference type="InterPro" id="IPR045584">
    <property type="entry name" value="Pilin-like"/>
</dbReference>
<dbReference type="Proteomes" id="UP000034704">
    <property type="component" value="Unassembled WGS sequence"/>
</dbReference>
<accession>A0A0G0ZFB3</accession>
<dbReference type="InterPro" id="IPR012902">
    <property type="entry name" value="N_methyl_site"/>
</dbReference>
<organism evidence="3 4">
    <name type="scientific">Candidatus Nomurabacteria bacterium GW2011_GWC2_42_20</name>
    <dbReference type="NCBI Taxonomy" id="1618756"/>
    <lineage>
        <taxon>Bacteria</taxon>
        <taxon>Candidatus Nomuraibacteriota</taxon>
    </lineage>
</organism>
<evidence type="ECO:0000313" key="3">
    <source>
        <dbReference type="EMBL" id="KKS47374.1"/>
    </source>
</evidence>
<dbReference type="AlphaFoldDB" id="A0A0G0ZFB3"/>
<protein>
    <recommendedName>
        <fullName evidence="5">General secretion pathway protein G</fullName>
    </recommendedName>
</protein>
<dbReference type="PRINTS" id="PR00813">
    <property type="entry name" value="BCTERIALGSPG"/>
</dbReference>
<gene>
    <name evidence="3" type="ORF">UV12_C0008G0042</name>
</gene>
<dbReference type="PROSITE" id="PS00409">
    <property type="entry name" value="PROKAR_NTER_METHYL"/>
    <property type="match status" value="1"/>
</dbReference>
<proteinExistence type="predicted"/>
<evidence type="ECO:0000313" key="4">
    <source>
        <dbReference type="Proteomes" id="UP000034704"/>
    </source>
</evidence>
<evidence type="ECO:0008006" key="5">
    <source>
        <dbReference type="Google" id="ProtNLM"/>
    </source>
</evidence>
<sequence length="169" mass="18851">MNIPRKTKGFTLIELLVVISIISLLSSIVLASLNSTRVKARDAYRKQEIQQLVKAFTLYMDDRGSIPISNECGMARVGEVHGLCMNHITSPNDWYIGDYMKSRGYIPVSPLDPSYSPNYCRFYYYTDVSGTYAQFGVTLEDPSSSDIATMTGSACTYGGAINYRVVVPW</sequence>
<keyword evidence="1" id="KW-0488">Methylation</keyword>
<name>A0A0G0ZFB3_9BACT</name>